<name>A0A699KJ48_TANCI</name>
<sequence length="383" mass="43399">MDLCGPMRFKSINGKKYILVIVDDYSRFTWVKCLRLKDEAPDFIIKFLKMIQVRLKVPVQAVATACNTQNRFIVQLRHGKTPYELLHNKLSDLSILYVFGALSYPTNDSENLGKLQPKADIGIFIGYAPTKKAFQIYNRRTKRIVETIHVDFDELTEMAFEQSSSRPALHEITPATISSGLVPKPASSTAFEEVYVSQPDGFVDPDNPNHVYKLKKALYGLKQASRAWYDTLSSFLISQYFSKVDTPMVEKSKLDKDKEGKAIDPSHYRGMIGTLPYLTASKPNQQFAISMCARYEARPTEKHLHAVKRIFRYLCGNVNRVLCYSKDSSIALKEFVDADHVGCQDTRRSTSGSLQFLGDRLISWSSKRQKSAAISSTEAEYIA</sequence>
<comment type="caution">
    <text evidence="3">The sequence shown here is derived from an EMBL/GenBank/DDBJ whole genome shotgun (WGS) entry which is preliminary data.</text>
</comment>
<dbReference type="InterPro" id="IPR036397">
    <property type="entry name" value="RNaseH_sf"/>
</dbReference>
<protein>
    <submittedName>
        <fullName evidence="3">Retrovirus-related Pol polyprotein from transposon TNT 1-94</fullName>
    </submittedName>
</protein>
<reference evidence="3" key="1">
    <citation type="journal article" date="2019" name="Sci. Rep.">
        <title>Draft genome of Tanacetum cinerariifolium, the natural source of mosquito coil.</title>
        <authorList>
            <person name="Yamashiro T."/>
            <person name="Shiraishi A."/>
            <person name="Satake H."/>
            <person name="Nakayama K."/>
        </authorList>
    </citation>
    <scope>NUCLEOTIDE SEQUENCE</scope>
</reference>
<dbReference type="Gene3D" id="3.30.420.10">
    <property type="entry name" value="Ribonuclease H-like superfamily/Ribonuclease H"/>
    <property type="match status" value="1"/>
</dbReference>
<evidence type="ECO:0000259" key="2">
    <source>
        <dbReference type="Pfam" id="PF25597"/>
    </source>
</evidence>
<evidence type="ECO:0000259" key="1">
    <source>
        <dbReference type="Pfam" id="PF07727"/>
    </source>
</evidence>
<feature type="domain" description="Retroviral polymerase SH3-like" evidence="2">
    <location>
        <begin position="103"/>
        <end position="163"/>
    </location>
</feature>
<dbReference type="GO" id="GO:0003676">
    <property type="term" value="F:nucleic acid binding"/>
    <property type="evidence" value="ECO:0007669"/>
    <property type="project" value="InterPro"/>
</dbReference>
<evidence type="ECO:0000313" key="3">
    <source>
        <dbReference type="EMBL" id="GFA91009.1"/>
    </source>
</evidence>
<dbReference type="CDD" id="cd09272">
    <property type="entry name" value="RNase_HI_RT_Ty1"/>
    <property type="match status" value="1"/>
</dbReference>
<dbReference type="InterPro" id="IPR057670">
    <property type="entry name" value="SH3_retrovirus"/>
</dbReference>
<dbReference type="SUPFAM" id="SSF53098">
    <property type="entry name" value="Ribonuclease H-like"/>
    <property type="match status" value="1"/>
</dbReference>
<dbReference type="Pfam" id="PF07727">
    <property type="entry name" value="RVT_2"/>
    <property type="match status" value="1"/>
</dbReference>
<dbReference type="InterPro" id="IPR012337">
    <property type="entry name" value="RNaseH-like_sf"/>
</dbReference>
<dbReference type="EMBL" id="BKCJ010512304">
    <property type="protein sequence ID" value="GFA91009.1"/>
    <property type="molecule type" value="Genomic_DNA"/>
</dbReference>
<feature type="non-terminal residue" evidence="3">
    <location>
        <position position="383"/>
    </location>
</feature>
<dbReference type="AlphaFoldDB" id="A0A699KJ48"/>
<gene>
    <name evidence="3" type="ORF">Tci_662981</name>
</gene>
<dbReference type="PANTHER" id="PTHR11439">
    <property type="entry name" value="GAG-POL-RELATED RETROTRANSPOSON"/>
    <property type="match status" value="1"/>
</dbReference>
<dbReference type="Pfam" id="PF25597">
    <property type="entry name" value="SH3_retrovirus"/>
    <property type="match status" value="1"/>
</dbReference>
<feature type="domain" description="Reverse transcriptase Ty1/copia-type" evidence="1">
    <location>
        <begin position="191"/>
        <end position="246"/>
    </location>
</feature>
<accession>A0A699KJ48</accession>
<dbReference type="InterPro" id="IPR013103">
    <property type="entry name" value="RVT_2"/>
</dbReference>
<proteinExistence type="predicted"/>
<dbReference type="PANTHER" id="PTHR11439:SF483">
    <property type="entry name" value="PEPTIDE SYNTHASE GLIP-LIKE, PUTATIVE (AFU_ORTHOLOGUE AFUA_3G12920)-RELATED"/>
    <property type="match status" value="1"/>
</dbReference>
<organism evidence="3">
    <name type="scientific">Tanacetum cinerariifolium</name>
    <name type="common">Dalmatian daisy</name>
    <name type="synonym">Chrysanthemum cinerariifolium</name>
    <dbReference type="NCBI Taxonomy" id="118510"/>
    <lineage>
        <taxon>Eukaryota</taxon>
        <taxon>Viridiplantae</taxon>
        <taxon>Streptophyta</taxon>
        <taxon>Embryophyta</taxon>
        <taxon>Tracheophyta</taxon>
        <taxon>Spermatophyta</taxon>
        <taxon>Magnoliopsida</taxon>
        <taxon>eudicotyledons</taxon>
        <taxon>Gunneridae</taxon>
        <taxon>Pentapetalae</taxon>
        <taxon>asterids</taxon>
        <taxon>campanulids</taxon>
        <taxon>Asterales</taxon>
        <taxon>Asteraceae</taxon>
        <taxon>Asteroideae</taxon>
        <taxon>Anthemideae</taxon>
        <taxon>Anthemidinae</taxon>
        <taxon>Tanacetum</taxon>
    </lineage>
</organism>